<evidence type="ECO:0000256" key="1">
    <source>
        <dbReference type="ARBA" id="ARBA00002324"/>
    </source>
</evidence>
<dbReference type="SUPFAM" id="SSF52374">
    <property type="entry name" value="Nucleotidylyl transferase"/>
    <property type="match status" value="1"/>
</dbReference>
<comment type="caution">
    <text evidence="13">The sequence shown here is derived from an EMBL/GenBank/DDBJ whole genome shotgun (WGS) entry which is preliminary data.</text>
</comment>
<keyword evidence="5 11" id="KW-0808">Transferase</keyword>
<evidence type="ECO:0000256" key="3">
    <source>
        <dbReference type="ARBA" id="ARBA00009014"/>
    </source>
</evidence>
<protein>
    <recommendedName>
        <fullName evidence="11">Probable nicotinate-nucleotide adenylyltransferase</fullName>
        <ecNumber evidence="11">2.7.7.18</ecNumber>
    </recommendedName>
    <alternativeName>
        <fullName evidence="11">Deamido-NAD(+) diphosphorylase</fullName>
    </alternativeName>
    <alternativeName>
        <fullName evidence="11">Deamido-NAD(+) pyrophosphorylase</fullName>
    </alternativeName>
    <alternativeName>
        <fullName evidence="11">Nicotinate mononucleotide adenylyltransferase</fullName>
        <shortName evidence="11">NaMN adenylyltransferase</shortName>
    </alternativeName>
</protein>
<evidence type="ECO:0000256" key="6">
    <source>
        <dbReference type="ARBA" id="ARBA00022695"/>
    </source>
</evidence>
<dbReference type="GO" id="GO:0004515">
    <property type="term" value="F:nicotinate-nucleotide adenylyltransferase activity"/>
    <property type="evidence" value="ECO:0007669"/>
    <property type="project" value="UniProtKB-UniRule"/>
</dbReference>
<evidence type="ECO:0000259" key="12">
    <source>
        <dbReference type="Pfam" id="PF01467"/>
    </source>
</evidence>
<dbReference type="GO" id="GO:0009435">
    <property type="term" value="P:NAD+ biosynthetic process"/>
    <property type="evidence" value="ECO:0007669"/>
    <property type="project" value="UniProtKB-UniRule"/>
</dbReference>
<accession>A0A4V1KJX4</accession>
<dbReference type="PANTHER" id="PTHR39321">
    <property type="entry name" value="NICOTINATE-NUCLEOTIDE ADENYLYLTRANSFERASE-RELATED"/>
    <property type="match status" value="1"/>
</dbReference>
<evidence type="ECO:0000313" key="14">
    <source>
        <dbReference type="Proteomes" id="UP000289708"/>
    </source>
</evidence>
<dbReference type="HAMAP" id="MF_00244">
    <property type="entry name" value="NaMN_adenylyltr"/>
    <property type="match status" value="1"/>
</dbReference>
<dbReference type="EC" id="2.7.7.18" evidence="11"/>
<comment type="pathway">
    <text evidence="2 11">Cofactor biosynthesis; NAD(+) biosynthesis; deamido-NAD(+) from nicotinate D-ribonucleotide: step 1/1.</text>
</comment>
<proteinExistence type="inferred from homology"/>
<dbReference type="InterPro" id="IPR004821">
    <property type="entry name" value="Cyt_trans-like"/>
</dbReference>
<dbReference type="UniPathway" id="UPA00253">
    <property type="reaction ID" value="UER00332"/>
</dbReference>
<keyword evidence="7 11" id="KW-0547">Nucleotide-binding</keyword>
<dbReference type="PANTHER" id="PTHR39321:SF3">
    <property type="entry name" value="PHOSPHOPANTETHEINE ADENYLYLTRANSFERASE"/>
    <property type="match status" value="1"/>
</dbReference>
<dbReference type="EMBL" id="RYFI01000001">
    <property type="protein sequence ID" value="RXF75702.1"/>
    <property type="molecule type" value="Genomic_DNA"/>
</dbReference>
<dbReference type="Gene3D" id="3.40.50.620">
    <property type="entry name" value="HUPs"/>
    <property type="match status" value="1"/>
</dbReference>
<evidence type="ECO:0000256" key="9">
    <source>
        <dbReference type="ARBA" id="ARBA00023027"/>
    </source>
</evidence>
<comment type="function">
    <text evidence="1 11">Catalyzes the reversible adenylation of nicotinate mononucleotide (NaMN) to nicotinic acid adenine dinucleotide (NaAD).</text>
</comment>
<keyword evidence="14" id="KW-1185">Reference proteome</keyword>
<evidence type="ECO:0000256" key="5">
    <source>
        <dbReference type="ARBA" id="ARBA00022679"/>
    </source>
</evidence>
<comment type="catalytic activity">
    <reaction evidence="10 11">
        <text>nicotinate beta-D-ribonucleotide + ATP + H(+) = deamido-NAD(+) + diphosphate</text>
        <dbReference type="Rhea" id="RHEA:22860"/>
        <dbReference type="ChEBI" id="CHEBI:15378"/>
        <dbReference type="ChEBI" id="CHEBI:30616"/>
        <dbReference type="ChEBI" id="CHEBI:33019"/>
        <dbReference type="ChEBI" id="CHEBI:57502"/>
        <dbReference type="ChEBI" id="CHEBI:58437"/>
        <dbReference type="EC" id="2.7.7.18"/>
    </reaction>
</comment>
<evidence type="ECO:0000256" key="11">
    <source>
        <dbReference type="HAMAP-Rule" id="MF_00244"/>
    </source>
</evidence>
<dbReference type="InterPro" id="IPR005248">
    <property type="entry name" value="NadD/NMNAT"/>
</dbReference>
<dbReference type="InterPro" id="IPR014729">
    <property type="entry name" value="Rossmann-like_a/b/a_fold"/>
</dbReference>
<organism evidence="13 14">
    <name type="scientific">Hansschlegelia zhihuaiae</name>
    <dbReference type="NCBI Taxonomy" id="405005"/>
    <lineage>
        <taxon>Bacteria</taxon>
        <taxon>Pseudomonadati</taxon>
        <taxon>Pseudomonadota</taxon>
        <taxon>Alphaproteobacteria</taxon>
        <taxon>Hyphomicrobiales</taxon>
        <taxon>Methylopilaceae</taxon>
        <taxon>Hansschlegelia</taxon>
    </lineage>
</organism>
<dbReference type="NCBIfam" id="NF000845">
    <property type="entry name" value="PRK00071.2-4"/>
    <property type="match status" value="1"/>
</dbReference>
<evidence type="ECO:0000256" key="10">
    <source>
        <dbReference type="ARBA" id="ARBA00048721"/>
    </source>
</evidence>
<gene>
    <name evidence="11" type="primary">nadD</name>
    <name evidence="13" type="ORF">EK403_01425</name>
</gene>
<reference evidence="13 14" key="1">
    <citation type="submission" date="2018-12" db="EMBL/GenBank/DDBJ databases">
        <title>bacterium Hansschlegelia zhihuaiae S113.</title>
        <authorList>
            <person name="He J."/>
        </authorList>
    </citation>
    <scope>NUCLEOTIDE SEQUENCE [LARGE SCALE GENOMIC DNA]</scope>
    <source>
        <strain evidence="13 14">S 113</strain>
    </source>
</reference>
<dbReference type="Pfam" id="PF01467">
    <property type="entry name" value="CTP_transf_like"/>
    <property type="match status" value="1"/>
</dbReference>
<evidence type="ECO:0000256" key="7">
    <source>
        <dbReference type="ARBA" id="ARBA00022741"/>
    </source>
</evidence>
<keyword evidence="9 11" id="KW-0520">NAD</keyword>
<keyword evidence="6 11" id="KW-0548">Nucleotidyltransferase</keyword>
<keyword evidence="4 11" id="KW-0662">Pyridine nucleotide biosynthesis</keyword>
<evidence type="ECO:0000256" key="8">
    <source>
        <dbReference type="ARBA" id="ARBA00022840"/>
    </source>
</evidence>
<evidence type="ECO:0000256" key="2">
    <source>
        <dbReference type="ARBA" id="ARBA00005019"/>
    </source>
</evidence>
<dbReference type="OrthoDB" id="5295945at2"/>
<dbReference type="NCBIfam" id="TIGR00482">
    <property type="entry name" value="nicotinate (nicotinamide) nucleotide adenylyltransferase"/>
    <property type="match status" value="1"/>
</dbReference>
<evidence type="ECO:0000256" key="4">
    <source>
        <dbReference type="ARBA" id="ARBA00022642"/>
    </source>
</evidence>
<evidence type="ECO:0000313" key="13">
    <source>
        <dbReference type="EMBL" id="RXF75702.1"/>
    </source>
</evidence>
<dbReference type="CDD" id="cd02165">
    <property type="entry name" value="NMNAT"/>
    <property type="match status" value="1"/>
</dbReference>
<name>A0A4V1KJX4_9HYPH</name>
<feature type="domain" description="Cytidyltransferase-like" evidence="12">
    <location>
        <begin position="5"/>
        <end position="184"/>
    </location>
</feature>
<sequence length="195" mass="21280">MAIGLYGGSFNPPHEAHRKVALTALKRLKLDRVWLLVTPGNPLKDNAALPPLDERLAAARRLLAHPRVEATGVEAAMGVTRTYDALAYLTARCPDVRFVWIMGADNLATFHRWGRWWEIAARAPIAVVDRPGATFSPLSAHAAQALSRFRVDEGDAAGLAWMAPPAWTFLHGPRSDLSSTALRGRKAAAQSFPSR</sequence>
<dbReference type="NCBIfam" id="NF000843">
    <property type="entry name" value="PRK00071.2-2"/>
    <property type="match status" value="1"/>
</dbReference>
<dbReference type="GO" id="GO:0005524">
    <property type="term" value="F:ATP binding"/>
    <property type="evidence" value="ECO:0007669"/>
    <property type="project" value="UniProtKB-KW"/>
</dbReference>
<keyword evidence="8 11" id="KW-0067">ATP-binding</keyword>
<dbReference type="AlphaFoldDB" id="A0A4V1KJX4"/>
<dbReference type="Proteomes" id="UP000289708">
    <property type="component" value="Unassembled WGS sequence"/>
</dbReference>
<comment type="similarity">
    <text evidence="3 11">Belongs to the NadD family.</text>
</comment>